<dbReference type="Pfam" id="PF13688">
    <property type="entry name" value="Reprolysin_5"/>
    <property type="match status" value="1"/>
</dbReference>
<dbReference type="Proteomes" id="UP000198742">
    <property type="component" value="Unassembled WGS sequence"/>
</dbReference>
<accession>A0A1H4WUS2</accession>
<dbReference type="PROSITE" id="PS51318">
    <property type="entry name" value="TAT"/>
    <property type="match status" value="1"/>
</dbReference>
<organism evidence="3 4">
    <name type="scientific">Nocardioides exalbidus</name>
    <dbReference type="NCBI Taxonomy" id="402596"/>
    <lineage>
        <taxon>Bacteria</taxon>
        <taxon>Bacillati</taxon>
        <taxon>Actinomycetota</taxon>
        <taxon>Actinomycetes</taxon>
        <taxon>Propionibacteriales</taxon>
        <taxon>Nocardioidaceae</taxon>
        <taxon>Nocardioides</taxon>
    </lineage>
</organism>
<name>A0A1H4WUS2_9ACTN</name>
<proteinExistence type="predicted"/>
<protein>
    <submittedName>
        <fullName evidence="3">Metallo-peptidase family M12</fullName>
    </submittedName>
</protein>
<evidence type="ECO:0000313" key="3">
    <source>
        <dbReference type="EMBL" id="SEC97107.1"/>
    </source>
</evidence>
<gene>
    <name evidence="3" type="ORF">SAMN04489844_3369</name>
</gene>
<dbReference type="RefSeq" id="WP_090970415.1">
    <property type="nucleotide sequence ID" value="NZ_FNRT01000002.1"/>
</dbReference>
<dbReference type="GO" id="GO:0008237">
    <property type="term" value="F:metallopeptidase activity"/>
    <property type="evidence" value="ECO:0007669"/>
    <property type="project" value="InterPro"/>
</dbReference>
<dbReference type="Gene3D" id="3.40.390.10">
    <property type="entry name" value="Collagenase (Catalytic Domain)"/>
    <property type="match status" value="1"/>
</dbReference>
<dbReference type="SUPFAM" id="SSF55486">
    <property type="entry name" value="Metalloproteases ('zincins'), catalytic domain"/>
    <property type="match status" value="1"/>
</dbReference>
<feature type="chain" id="PRO_5038376353" evidence="2">
    <location>
        <begin position="34"/>
        <end position="608"/>
    </location>
</feature>
<keyword evidence="4" id="KW-1185">Reference proteome</keyword>
<evidence type="ECO:0000256" key="2">
    <source>
        <dbReference type="SAM" id="SignalP"/>
    </source>
</evidence>
<feature type="compositionally biased region" description="Low complexity" evidence="1">
    <location>
        <begin position="476"/>
        <end position="523"/>
    </location>
</feature>
<dbReference type="InterPro" id="IPR024079">
    <property type="entry name" value="MetalloPept_cat_dom_sf"/>
</dbReference>
<reference evidence="4" key="1">
    <citation type="submission" date="2016-10" db="EMBL/GenBank/DDBJ databases">
        <authorList>
            <person name="Varghese N."/>
            <person name="Submissions S."/>
        </authorList>
    </citation>
    <scope>NUCLEOTIDE SEQUENCE [LARGE SCALE GENOMIC DNA]</scope>
    <source>
        <strain evidence="4">DSM 22017</strain>
    </source>
</reference>
<dbReference type="EMBL" id="FNRT01000002">
    <property type="protein sequence ID" value="SEC97107.1"/>
    <property type="molecule type" value="Genomic_DNA"/>
</dbReference>
<feature type="region of interest" description="Disordered" evidence="1">
    <location>
        <begin position="475"/>
        <end position="526"/>
    </location>
</feature>
<dbReference type="AlphaFoldDB" id="A0A1H4WUS2"/>
<feature type="signal peptide" evidence="2">
    <location>
        <begin position="1"/>
        <end position="33"/>
    </location>
</feature>
<keyword evidence="2" id="KW-0732">Signal</keyword>
<dbReference type="Gene3D" id="2.60.120.380">
    <property type="match status" value="1"/>
</dbReference>
<dbReference type="InterPro" id="IPR006311">
    <property type="entry name" value="TAT_signal"/>
</dbReference>
<sequence length="608" mass="63837">MSVRSHRRPALVVRAFVAAALGLSGFAATTALAPQAGAASVTDPLCLSAPLSAPVRLDEAIATGVSAALIRSINNLTLGQLDHFSEDGTTWVDRCGRLYVADEAAPASVQRDVPAQLAASQVPADVFDLSSRPQSSRTIYLDFDGATYSGTKWKNGAEIVSAPFSIDDDASTFNEEERAQIFLAWKVVSEDYAPFDVNVTTKKPDTSALTRTSTADTTYGMPIVITPTNSVGESCACGGLSYVGMFGTVNGTGYQPSWAFTYGAGTNGYNIGQVVSHEIGHSFGLSHEGTSDTNYYGGAKGWAPIMGTSYNARVSQWSLGEYSGANNTEDDLAIIAKNAPLLADDHGDDKVSATRITVGSTTSGVIGTRTDVDAFTFTASGTTTLSVSGPAGLSNTDVQVSIQNAVGLTIAAANPVGDEASDETMSATWTADLPSTPSTYTAVIDGVGYGNPQEAGRYSDYGSIGNYRVDLYAGRPTTTTETTDIPTTTTETGTSTHGGTQTSSTQSSSSQSSSSTTTAPRSTQDISFLTRALPRAKVGKKYRAEIRFDGPVTDASVDYRLPAGLRWRVLTDRIVITGKVKARATSTFNVDLDGADSSTRMKFRLVAR</sequence>
<evidence type="ECO:0000313" key="4">
    <source>
        <dbReference type="Proteomes" id="UP000198742"/>
    </source>
</evidence>
<evidence type="ECO:0000256" key="1">
    <source>
        <dbReference type="SAM" id="MobiDB-lite"/>
    </source>
</evidence>
<dbReference type="STRING" id="402596.SAMN04489844_3369"/>